<evidence type="ECO:0000313" key="1">
    <source>
        <dbReference type="EMBL" id="OQR74731.1"/>
    </source>
</evidence>
<proteinExistence type="predicted"/>
<name>A0A1V9XMQ0_9ACAR</name>
<keyword evidence="2" id="KW-1185">Reference proteome</keyword>
<gene>
    <name evidence="1" type="ORF">BIW11_03373</name>
</gene>
<dbReference type="EMBL" id="MNPL01007499">
    <property type="protein sequence ID" value="OQR74731.1"/>
    <property type="molecule type" value="Genomic_DNA"/>
</dbReference>
<dbReference type="Proteomes" id="UP000192247">
    <property type="component" value="Unassembled WGS sequence"/>
</dbReference>
<organism evidence="1 2">
    <name type="scientific">Tropilaelaps mercedesae</name>
    <dbReference type="NCBI Taxonomy" id="418985"/>
    <lineage>
        <taxon>Eukaryota</taxon>
        <taxon>Metazoa</taxon>
        <taxon>Ecdysozoa</taxon>
        <taxon>Arthropoda</taxon>
        <taxon>Chelicerata</taxon>
        <taxon>Arachnida</taxon>
        <taxon>Acari</taxon>
        <taxon>Parasitiformes</taxon>
        <taxon>Mesostigmata</taxon>
        <taxon>Gamasina</taxon>
        <taxon>Dermanyssoidea</taxon>
        <taxon>Laelapidae</taxon>
        <taxon>Tropilaelaps</taxon>
    </lineage>
</organism>
<dbReference type="InParanoid" id="A0A1V9XMQ0"/>
<evidence type="ECO:0000313" key="2">
    <source>
        <dbReference type="Proteomes" id="UP000192247"/>
    </source>
</evidence>
<accession>A0A1V9XMQ0</accession>
<protein>
    <submittedName>
        <fullName evidence="1">Uncharacterized protein</fullName>
    </submittedName>
</protein>
<dbReference type="AlphaFoldDB" id="A0A1V9XMQ0"/>
<sequence length="281" mass="31361">MRSSLASSFNRVTKHSLDEYGAPLVLYQHLYSRDSNYRQSNSSGDQNPTGFANGEMVVPMEEFGASFSQEAWEIGGGVIGGPGDIGGQSSSVGQGELLDREHMPGGKYHRNEDFGCLEPSTVRRRGRTPTKYRLYDRRGSFSFAGHRGIGLFYFQVKVNYVRTTGNVTYYCCAEAKRDSRCKAGLRAAESDIGGHLAGVKSALQKTSAAFFTDDLVIEEIMVLEPSVLEILEGRAAVFKSDDHCRKANGWYVCRFCNYCTCRFDFARKHFEKYHAAEELPD</sequence>
<comment type="caution">
    <text evidence="1">The sequence shown here is derived from an EMBL/GenBank/DDBJ whole genome shotgun (WGS) entry which is preliminary data.</text>
</comment>
<reference evidence="1 2" key="1">
    <citation type="journal article" date="2017" name="Gigascience">
        <title>Draft genome of the honey bee ectoparasitic mite, Tropilaelaps mercedesae, is shaped by the parasitic life history.</title>
        <authorList>
            <person name="Dong X."/>
            <person name="Armstrong S.D."/>
            <person name="Xia D."/>
            <person name="Makepeace B.L."/>
            <person name="Darby A.C."/>
            <person name="Kadowaki T."/>
        </authorList>
    </citation>
    <scope>NUCLEOTIDE SEQUENCE [LARGE SCALE GENOMIC DNA]</scope>
    <source>
        <strain evidence="1">Wuxi-XJTLU</strain>
    </source>
</reference>